<dbReference type="InterPro" id="IPR052088">
    <property type="entry name" value="E3_ubiquitin-ligase_SINA"/>
</dbReference>
<evidence type="ECO:0000256" key="4">
    <source>
        <dbReference type="SAM" id="MobiDB-lite"/>
    </source>
</evidence>
<dbReference type="PANTHER" id="PTHR10315:SF105">
    <property type="entry name" value="SIAH-TYPE DOMAIN-CONTAINING PROTEIN"/>
    <property type="match status" value="1"/>
</dbReference>
<dbReference type="GO" id="GO:0005737">
    <property type="term" value="C:cytoplasm"/>
    <property type="evidence" value="ECO:0007669"/>
    <property type="project" value="TreeGrafter"/>
</dbReference>
<dbReference type="PANTHER" id="PTHR10315">
    <property type="entry name" value="E3 UBIQUITIN PROTEIN LIGASE SIAH"/>
    <property type="match status" value="1"/>
</dbReference>
<dbReference type="EMBL" id="CM029045">
    <property type="protein sequence ID" value="KAG2595977.1"/>
    <property type="molecule type" value="Genomic_DNA"/>
</dbReference>
<proteinExistence type="predicted"/>
<evidence type="ECO:0000256" key="3">
    <source>
        <dbReference type="ARBA" id="ARBA00022833"/>
    </source>
</evidence>
<keyword evidence="2" id="KW-0863">Zinc-finger</keyword>
<feature type="domain" description="E3 ubiquitin-protein ligase Sina-like RING finger" evidence="5">
    <location>
        <begin position="86"/>
        <end position="122"/>
    </location>
</feature>
<sequence length="130" mass="13708">MEAGDDSPTSELLAPPPPPPERIKRRGKRARDGPLLFGTQLIEPEGKDDELVVDAAPQGAEAIVPSESPGKQPPAAVRVDKAKLYCSLCACSLTPPIYQCTAGHLACCSCRVKLPGRRCRTCRTAGAVSA</sequence>
<evidence type="ECO:0000256" key="1">
    <source>
        <dbReference type="ARBA" id="ARBA00022723"/>
    </source>
</evidence>
<keyword evidence="3" id="KW-0862">Zinc</keyword>
<evidence type="ECO:0000256" key="2">
    <source>
        <dbReference type="ARBA" id="ARBA00022771"/>
    </source>
</evidence>
<evidence type="ECO:0000313" key="6">
    <source>
        <dbReference type="EMBL" id="KAG2595977.1"/>
    </source>
</evidence>
<dbReference type="GO" id="GO:0008270">
    <property type="term" value="F:zinc ion binding"/>
    <property type="evidence" value="ECO:0007669"/>
    <property type="project" value="UniProtKB-KW"/>
</dbReference>
<evidence type="ECO:0000313" key="7">
    <source>
        <dbReference type="Proteomes" id="UP000823388"/>
    </source>
</evidence>
<feature type="region of interest" description="Disordered" evidence="4">
    <location>
        <begin position="1"/>
        <end position="31"/>
    </location>
</feature>
<name>A0A8T0SCN0_PANVG</name>
<comment type="caution">
    <text evidence="6">The sequence shown here is derived from an EMBL/GenBank/DDBJ whole genome shotgun (WGS) entry which is preliminary data.</text>
</comment>
<dbReference type="AlphaFoldDB" id="A0A8T0SCN0"/>
<dbReference type="InterPro" id="IPR049548">
    <property type="entry name" value="Sina-like_RING"/>
</dbReference>
<organism evidence="6 7">
    <name type="scientific">Panicum virgatum</name>
    <name type="common">Blackwell switchgrass</name>
    <dbReference type="NCBI Taxonomy" id="38727"/>
    <lineage>
        <taxon>Eukaryota</taxon>
        <taxon>Viridiplantae</taxon>
        <taxon>Streptophyta</taxon>
        <taxon>Embryophyta</taxon>
        <taxon>Tracheophyta</taxon>
        <taxon>Spermatophyta</taxon>
        <taxon>Magnoliopsida</taxon>
        <taxon>Liliopsida</taxon>
        <taxon>Poales</taxon>
        <taxon>Poaceae</taxon>
        <taxon>PACMAD clade</taxon>
        <taxon>Panicoideae</taxon>
        <taxon>Panicodae</taxon>
        <taxon>Paniceae</taxon>
        <taxon>Panicinae</taxon>
        <taxon>Panicum</taxon>
        <taxon>Panicum sect. Hiantes</taxon>
    </lineage>
</organism>
<dbReference type="GO" id="GO:0061630">
    <property type="term" value="F:ubiquitin protein ligase activity"/>
    <property type="evidence" value="ECO:0007669"/>
    <property type="project" value="TreeGrafter"/>
</dbReference>
<protein>
    <recommendedName>
        <fullName evidence="5">E3 ubiquitin-protein ligase Sina-like RING finger domain-containing protein</fullName>
    </recommendedName>
</protein>
<keyword evidence="7" id="KW-1185">Reference proteome</keyword>
<keyword evidence="1" id="KW-0479">Metal-binding</keyword>
<evidence type="ECO:0000259" key="5">
    <source>
        <dbReference type="Pfam" id="PF21362"/>
    </source>
</evidence>
<dbReference type="Proteomes" id="UP000823388">
    <property type="component" value="Chromosome 5K"/>
</dbReference>
<reference evidence="6" key="1">
    <citation type="submission" date="2020-05" db="EMBL/GenBank/DDBJ databases">
        <title>WGS assembly of Panicum virgatum.</title>
        <authorList>
            <person name="Lovell J.T."/>
            <person name="Jenkins J."/>
            <person name="Shu S."/>
            <person name="Juenger T.E."/>
            <person name="Schmutz J."/>
        </authorList>
    </citation>
    <scope>NUCLEOTIDE SEQUENCE</scope>
    <source>
        <strain evidence="6">AP13</strain>
    </source>
</reference>
<accession>A0A8T0SCN0</accession>
<gene>
    <name evidence="6" type="ORF">PVAP13_5KG188000</name>
</gene>
<dbReference type="Pfam" id="PF21362">
    <property type="entry name" value="Sina_RING"/>
    <property type="match status" value="1"/>
</dbReference>